<evidence type="ECO:0000259" key="1">
    <source>
        <dbReference type="SMART" id="SM00943"/>
    </source>
</evidence>
<evidence type="ECO:0000313" key="3">
    <source>
        <dbReference type="Proteomes" id="UP000319103"/>
    </source>
</evidence>
<dbReference type="AlphaFoldDB" id="A0A540WEF9"/>
<comment type="caution">
    <text evidence="2">The sequence shown here is derived from an EMBL/GenBank/DDBJ whole genome shotgun (WGS) entry which is preliminary data.</text>
</comment>
<dbReference type="Proteomes" id="UP000319103">
    <property type="component" value="Unassembled WGS sequence"/>
</dbReference>
<sequence length="226" mass="24568">MPEHGRGGAATSPPAASPLLTEAVRYAEDWLWEVVPGTHLVDGEGGPYCSCRAAHCSRPGAHPAHHDWQRLASAGPTRVGLWWTEDPQAAILLPAGRSFDVLDVSMTAGCLALTRMERMETQFGPVLSAPAEPGRRDRRMLFLAPPGTLAKLPELLRRFGWAPDRLDLTGRGEGDWIVAPPSRLGPYGFAQWARPPSFANRWLPDAAELVGSLAYACRRAAPWPGH</sequence>
<protein>
    <submittedName>
        <fullName evidence="2">Bifunctional DNA primase/polymerase</fullName>
    </submittedName>
</protein>
<name>A0A540WEF9_9ACTN</name>
<organism evidence="2 3">
    <name type="scientific">Kitasatospora acidiphila</name>
    <dbReference type="NCBI Taxonomy" id="2567942"/>
    <lineage>
        <taxon>Bacteria</taxon>
        <taxon>Bacillati</taxon>
        <taxon>Actinomycetota</taxon>
        <taxon>Actinomycetes</taxon>
        <taxon>Kitasatosporales</taxon>
        <taxon>Streptomycetaceae</taxon>
        <taxon>Kitasatospora</taxon>
    </lineage>
</organism>
<dbReference type="EMBL" id="VIGB01000003">
    <property type="protein sequence ID" value="TQF07429.1"/>
    <property type="molecule type" value="Genomic_DNA"/>
</dbReference>
<dbReference type="Pfam" id="PF09250">
    <property type="entry name" value="Prim-Pol"/>
    <property type="match status" value="1"/>
</dbReference>
<evidence type="ECO:0000313" key="2">
    <source>
        <dbReference type="EMBL" id="TQF07429.1"/>
    </source>
</evidence>
<feature type="domain" description="DNA primase/polymerase bifunctional N-terminal" evidence="1">
    <location>
        <begin position="23"/>
        <end position="207"/>
    </location>
</feature>
<dbReference type="InterPro" id="IPR015330">
    <property type="entry name" value="DNA_primase/pol_bifunc_N"/>
</dbReference>
<dbReference type="OrthoDB" id="3852216at2"/>
<dbReference type="SMART" id="SM00943">
    <property type="entry name" value="Prim-Pol"/>
    <property type="match status" value="1"/>
</dbReference>
<accession>A0A540WEF9</accession>
<gene>
    <name evidence="2" type="ORF">E6W39_18310</name>
</gene>
<keyword evidence="3" id="KW-1185">Reference proteome</keyword>
<proteinExistence type="predicted"/>
<reference evidence="2 3" key="1">
    <citation type="submission" date="2019-06" db="EMBL/GenBank/DDBJ databases">
        <title>Description of Kitasatospora acidophila sp. nov. isolated from pine grove soil, and reclassification of Streptomyces novaecaesareae to Kitasatospora novaeceasareae comb. nov.</title>
        <authorList>
            <person name="Kim M.J."/>
        </authorList>
    </citation>
    <scope>NUCLEOTIDE SEQUENCE [LARGE SCALE GENOMIC DNA]</scope>
    <source>
        <strain evidence="2 3">MMS16-CNU292</strain>
    </source>
</reference>